<evidence type="ECO:0000313" key="12">
    <source>
        <dbReference type="Proteomes" id="UP000782843"/>
    </source>
</evidence>
<keyword evidence="8" id="KW-0764">Sulfate transport</keyword>
<keyword evidence="5" id="KW-0028">Amino-acid biosynthesis</keyword>
<evidence type="ECO:0000256" key="2">
    <source>
        <dbReference type="ARBA" id="ARBA00022448"/>
    </source>
</evidence>
<name>A0A955L408_9BACT</name>
<keyword evidence="9 10" id="KW-0472">Membrane</keyword>
<dbReference type="AlphaFoldDB" id="A0A955L408"/>
<keyword evidence="4" id="KW-0997">Cell inner membrane</keyword>
<reference evidence="11" key="1">
    <citation type="submission" date="2020-04" db="EMBL/GenBank/DDBJ databases">
        <authorList>
            <person name="Zhang T."/>
        </authorList>
    </citation>
    <scope>NUCLEOTIDE SEQUENCE</scope>
    <source>
        <strain evidence="11">HKST-UBA10</strain>
    </source>
</reference>
<dbReference type="InterPro" id="IPR050480">
    <property type="entry name" value="CysZ-like"/>
</dbReference>
<evidence type="ECO:0000256" key="8">
    <source>
        <dbReference type="ARBA" id="ARBA00023032"/>
    </source>
</evidence>
<organism evidence="11 12">
    <name type="scientific">Candidatus Dojkabacteria bacterium</name>
    <dbReference type="NCBI Taxonomy" id="2099670"/>
    <lineage>
        <taxon>Bacteria</taxon>
        <taxon>Candidatus Dojkabacteria</taxon>
    </lineage>
</organism>
<evidence type="ECO:0000256" key="5">
    <source>
        <dbReference type="ARBA" id="ARBA00022605"/>
    </source>
</evidence>
<gene>
    <name evidence="11" type="ORF">KC660_03260</name>
</gene>
<comment type="subcellular location">
    <subcellularLocation>
        <location evidence="1">Membrane</location>
        <topology evidence="1">Multi-pass membrane protein</topology>
    </subcellularLocation>
</comment>
<reference evidence="11" key="2">
    <citation type="journal article" date="2021" name="Microbiome">
        <title>Successional dynamics and alternative stable states in a saline activated sludge microbial community over 9 years.</title>
        <authorList>
            <person name="Wang Y."/>
            <person name="Ye J."/>
            <person name="Ju F."/>
            <person name="Liu L."/>
            <person name="Boyd J.A."/>
            <person name="Deng Y."/>
            <person name="Parks D.H."/>
            <person name="Jiang X."/>
            <person name="Yin X."/>
            <person name="Woodcroft B.J."/>
            <person name="Tyson G.W."/>
            <person name="Hugenholtz P."/>
            <person name="Polz M.F."/>
            <person name="Zhang T."/>
        </authorList>
    </citation>
    <scope>NUCLEOTIDE SEQUENCE</scope>
    <source>
        <strain evidence="11">HKST-UBA10</strain>
    </source>
</reference>
<dbReference type="GO" id="GO:0000103">
    <property type="term" value="P:sulfate assimilation"/>
    <property type="evidence" value="ECO:0007669"/>
    <property type="project" value="TreeGrafter"/>
</dbReference>
<evidence type="ECO:0000256" key="6">
    <source>
        <dbReference type="ARBA" id="ARBA00022692"/>
    </source>
</evidence>
<feature type="transmembrane region" description="Helical" evidence="10">
    <location>
        <begin position="7"/>
        <end position="34"/>
    </location>
</feature>
<keyword evidence="7 10" id="KW-1133">Transmembrane helix</keyword>
<evidence type="ECO:0000256" key="4">
    <source>
        <dbReference type="ARBA" id="ARBA00022519"/>
    </source>
</evidence>
<keyword evidence="3" id="KW-1003">Cell membrane</keyword>
<keyword evidence="6 10" id="KW-0812">Transmembrane</keyword>
<dbReference type="GO" id="GO:0019344">
    <property type="term" value="P:cysteine biosynthetic process"/>
    <property type="evidence" value="ECO:0007669"/>
    <property type="project" value="TreeGrafter"/>
</dbReference>
<evidence type="ECO:0000256" key="3">
    <source>
        <dbReference type="ARBA" id="ARBA00022475"/>
    </source>
</evidence>
<feature type="transmembrane region" description="Helical" evidence="10">
    <location>
        <begin position="54"/>
        <end position="77"/>
    </location>
</feature>
<dbReference type="InterPro" id="IPR059112">
    <property type="entry name" value="CysZ/EI24"/>
</dbReference>
<evidence type="ECO:0000256" key="9">
    <source>
        <dbReference type="ARBA" id="ARBA00023136"/>
    </source>
</evidence>
<dbReference type="GO" id="GO:0009675">
    <property type="term" value="F:high-affinity sulfate:proton symporter activity"/>
    <property type="evidence" value="ECO:0007669"/>
    <property type="project" value="TreeGrafter"/>
</dbReference>
<evidence type="ECO:0000256" key="1">
    <source>
        <dbReference type="ARBA" id="ARBA00004141"/>
    </source>
</evidence>
<protein>
    <submittedName>
        <fullName evidence="11">EI24 domain-containing protein</fullName>
    </submittedName>
</protein>
<sequence>MKDKRIWIYNIVPIILGVILEIIITVLLIIFVINSVKEIDFRDIKSIGESLLKVASSIGVGFLSINFFYIIVLTVGAPFQDLISERIEEISTGKKSNASIPKSIVIGLKVGAGFLVLALMTLAINLVFSLLPVVGHFASLIVTLTLGGYGVALGILAMTFGRKGLGFRKLITYSTRHLKDVLLLGICMQAASFVPLLNIIILPLFIVWGSLLAIEITNKES</sequence>
<comment type="caution">
    <text evidence="11">The sequence shown here is derived from an EMBL/GenBank/DDBJ whole genome shotgun (WGS) entry which is preliminary data.</text>
</comment>
<dbReference type="GO" id="GO:0005886">
    <property type="term" value="C:plasma membrane"/>
    <property type="evidence" value="ECO:0007669"/>
    <property type="project" value="TreeGrafter"/>
</dbReference>
<evidence type="ECO:0000313" key="11">
    <source>
        <dbReference type="EMBL" id="MCA9382398.1"/>
    </source>
</evidence>
<evidence type="ECO:0000256" key="7">
    <source>
        <dbReference type="ARBA" id="ARBA00022989"/>
    </source>
</evidence>
<feature type="transmembrane region" description="Helical" evidence="10">
    <location>
        <begin position="137"/>
        <end position="160"/>
    </location>
</feature>
<dbReference type="Proteomes" id="UP000782843">
    <property type="component" value="Unassembled WGS sequence"/>
</dbReference>
<feature type="transmembrane region" description="Helical" evidence="10">
    <location>
        <begin position="181"/>
        <end position="214"/>
    </location>
</feature>
<feature type="transmembrane region" description="Helical" evidence="10">
    <location>
        <begin position="104"/>
        <end position="131"/>
    </location>
</feature>
<dbReference type="PANTHER" id="PTHR37468:SF1">
    <property type="entry name" value="SULFATE TRANSPORTER CYSZ"/>
    <property type="match status" value="1"/>
</dbReference>
<proteinExistence type="predicted"/>
<keyword evidence="2" id="KW-0813">Transport</keyword>
<accession>A0A955L408</accession>
<evidence type="ECO:0000256" key="10">
    <source>
        <dbReference type="SAM" id="Phobius"/>
    </source>
</evidence>
<dbReference type="Pfam" id="PF07264">
    <property type="entry name" value="EI24"/>
    <property type="match status" value="1"/>
</dbReference>
<dbReference type="EMBL" id="JAGQLG010000124">
    <property type="protein sequence ID" value="MCA9382398.1"/>
    <property type="molecule type" value="Genomic_DNA"/>
</dbReference>
<dbReference type="PANTHER" id="PTHR37468">
    <property type="entry name" value="SULFATE TRANSPORTER CYSZ"/>
    <property type="match status" value="1"/>
</dbReference>